<feature type="binding site" evidence="5">
    <location>
        <position position="125"/>
    </location>
    <ligand>
        <name>ATP</name>
        <dbReference type="ChEBI" id="CHEBI:30616"/>
    </ligand>
</feature>
<organism evidence="9 10">
    <name type="scientific">Derxia gummosa DSM 723</name>
    <dbReference type="NCBI Taxonomy" id="1121388"/>
    <lineage>
        <taxon>Bacteria</taxon>
        <taxon>Pseudomonadati</taxon>
        <taxon>Pseudomonadota</taxon>
        <taxon>Betaproteobacteria</taxon>
        <taxon>Burkholderiales</taxon>
        <taxon>Alcaligenaceae</taxon>
        <taxon>Derxia</taxon>
    </lineage>
</organism>
<reference evidence="10" key="2">
    <citation type="submission" date="2025-08" db="UniProtKB">
        <authorList>
            <consortium name="RefSeq"/>
        </authorList>
    </citation>
    <scope>IDENTIFICATION</scope>
</reference>
<evidence type="ECO:0000259" key="8">
    <source>
        <dbReference type="PROSITE" id="PS50011"/>
    </source>
</evidence>
<evidence type="ECO:0000256" key="6">
    <source>
        <dbReference type="SAM" id="MobiDB-lite"/>
    </source>
</evidence>
<feature type="compositionally biased region" description="Low complexity" evidence="6">
    <location>
        <begin position="47"/>
        <end position="61"/>
    </location>
</feature>
<dbReference type="Pfam" id="PF00069">
    <property type="entry name" value="Pkinase"/>
    <property type="match status" value="1"/>
</dbReference>
<dbReference type="InterPro" id="IPR020635">
    <property type="entry name" value="Tyr_kinase_cat_dom"/>
</dbReference>
<dbReference type="InterPro" id="IPR011009">
    <property type="entry name" value="Kinase-like_dom_sf"/>
</dbReference>
<reference evidence="10" key="1">
    <citation type="journal article" date="1988" name="Science">
        <title>The protein kinase family: conserved features and deduced phylogeny of the catalytic domains.</title>
        <authorList>
            <person name="Hanks S.K."/>
            <person name="Quinn A.M."/>
            <person name="Hunter T."/>
        </authorList>
    </citation>
    <scope>NUCLEOTIDE SEQUENCE</scope>
</reference>
<keyword evidence="9" id="KW-1185">Reference proteome</keyword>
<dbReference type="InterPro" id="IPR000719">
    <property type="entry name" value="Prot_kinase_dom"/>
</dbReference>
<feature type="region of interest" description="Disordered" evidence="6">
    <location>
        <begin position="1"/>
        <end position="61"/>
    </location>
</feature>
<sequence>MTTTSPDDDRTVIRPQAPLLAPLASAAEPGADDDRTVIRAGAVAASRPEAPTTEPASPAARAMPAMVTSMPSPGANPAGPPDTGNALPVGTRLGEFEITGVVGEGGFGIVYLAHDHSLGRRVAVKEYMPAALAARAGATTVQVRNERHRETFEAGMRSFVNEARLLAQFDHPAMVKVYRFWEANGTAYMVMPFYEGDTFKDRLAALPGPPDEDWLLGLLDPLTSALSVLHDEHCYHRDIAPDNILLLRGDKPLLLDFGAARRVIGDLTQALTVILKSGYAPVEQYAEVPGMKQGPWTDVYALAASIYYAIERRTPPPSVGRMVKDSFVPLAQSQSGRYGARFLAAIDAALAVHPDQRIPDMRALRAALGFAEPANGATLIAGAAGPTGIAAAAPGLASAARVAAGPQVTPPSTRVADRTKSRLPVLLGAGALVAAVVGGGFFFVTRPPVPALASVAAPVAAAPEPVPAAVFDPTAAARAVVERIIKGATPGFAVEVRTAKPTLRMDSEGDMLAFSVKAERKGAVYAWVARPDGSFVQIAPGASRGAPNRERMLPAGEVWAWPLDWLDAGAPSYRAHAPGGRSKLLVVISASARRIDGARWGEDFGELPAPAAGEEAASIAAVLLGEPVCPAGKPCDASYGAAVLDIDEI</sequence>
<evidence type="ECO:0000256" key="2">
    <source>
        <dbReference type="ARBA" id="ARBA00022741"/>
    </source>
</evidence>
<evidence type="ECO:0000256" key="3">
    <source>
        <dbReference type="ARBA" id="ARBA00022777"/>
    </source>
</evidence>
<keyword evidence="10" id="KW-0723">Serine/threonine-protein kinase</keyword>
<evidence type="ECO:0000256" key="1">
    <source>
        <dbReference type="ARBA" id="ARBA00022679"/>
    </source>
</evidence>
<keyword evidence="3 10" id="KW-0418">Kinase</keyword>
<dbReference type="SMART" id="SM00219">
    <property type="entry name" value="TyrKc"/>
    <property type="match status" value="1"/>
</dbReference>
<dbReference type="GO" id="GO:0005524">
    <property type="term" value="F:ATP binding"/>
    <property type="evidence" value="ECO:0007669"/>
    <property type="project" value="UniProtKB-UniRule"/>
</dbReference>
<keyword evidence="1" id="KW-0808">Transferase</keyword>
<protein>
    <submittedName>
        <fullName evidence="10">Serine/threonine protein kinase</fullName>
        <ecNumber evidence="10">2.7.11.1</ecNumber>
    </submittedName>
</protein>
<dbReference type="SUPFAM" id="SSF56112">
    <property type="entry name" value="Protein kinase-like (PK-like)"/>
    <property type="match status" value="1"/>
</dbReference>
<accession>A0A9U5D289</accession>
<proteinExistence type="predicted"/>
<dbReference type="PANTHER" id="PTHR43289">
    <property type="entry name" value="MITOGEN-ACTIVATED PROTEIN KINASE KINASE KINASE 20-RELATED"/>
    <property type="match status" value="1"/>
</dbReference>
<dbReference type="PROSITE" id="PS00109">
    <property type="entry name" value="PROTEIN_KINASE_TYR"/>
    <property type="match status" value="1"/>
</dbReference>
<dbReference type="RefSeq" id="WP_084544803.1">
    <property type="nucleotide sequence ID" value="NZ_AXWS01000007.1"/>
</dbReference>
<evidence type="ECO:0000256" key="5">
    <source>
        <dbReference type="PROSITE-ProRule" id="PRU10141"/>
    </source>
</evidence>
<evidence type="ECO:0000256" key="4">
    <source>
        <dbReference type="ARBA" id="ARBA00022840"/>
    </source>
</evidence>
<feature type="compositionally biased region" description="Low complexity" evidence="6">
    <location>
        <begin position="17"/>
        <end position="29"/>
    </location>
</feature>
<dbReference type="AlphaFoldDB" id="A0A9U5D289"/>
<dbReference type="GO" id="GO:0004674">
    <property type="term" value="F:protein serine/threonine kinase activity"/>
    <property type="evidence" value="ECO:0007669"/>
    <property type="project" value="UniProtKB-KW"/>
</dbReference>
<evidence type="ECO:0000313" key="9">
    <source>
        <dbReference type="Proteomes" id="UP000675920"/>
    </source>
</evidence>
<keyword evidence="4 5" id="KW-0067">ATP-binding</keyword>
<keyword evidence="2 5" id="KW-0547">Nucleotide-binding</keyword>
<dbReference type="InterPro" id="IPR017441">
    <property type="entry name" value="Protein_kinase_ATP_BS"/>
</dbReference>
<name>A0A9U5D289_9BURK</name>
<keyword evidence="7" id="KW-1133">Transmembrane helix</keyword>
<dbReference type="Gene3D" id="1.10.510.10">
    <property type="entry name" value="Transferase(Phosphotransferase) domain 1"/>
    <property type="match status" value="1"/>
</dbReference>
<keyword evidence="7" id="KW-0812">Transmembrane</keyword>
<evidence type="ECO:0000313" key="10">
    <source>
        <dbReference type="RefSeq" id="WP_084544803.1"/>
    </source>
</evidence>
<evidence type="ECO:0000256" key="7">
    <source>
        <dbReference type="SAM" id="Phobius"/>
    </source>
</evidence>
<dbReference type="InterPro" id="IPR008266">
    <property type="entry name" value="Tyr_kinase_AS"/>
</dbReference>
<feature type="transmembrane region" description="Helical" evidence="7">
    <location>
        <begin position="423"/>
        <end position="444"/>
    </location>
</feature>
<dbReference type="CDD" id="cd14014">
    <property type="entry name" value="STKc_PknB_like"/>
    <property type="match status" value="1"/>
</dbReference>
<dbReference type="EC" id="2.7.11.1" evidence="10"/>
<dbReference type="PROSITE" id="PS50011">
    <property type="entry name" value="PROTEIN_KINASE_DOM"/>
    <property type="match status" value="1"/>
</dbReference>
<feature type="domain" description="Protein kinase" evidence="8">
    <location>
        <begin position="96"/>
        <end position="371"/>
    </location>
</feature>
<dbReference type="PROSITE" id="PS00107">
    <property type="entry name" value="PROTEIN_KINASE_ATP"/>
    <property type="match status" value="1"/>
</dbReference>
<keyword evidence="7" id="KW-0472">Membrane</keyword>
<dbReference type="Proteomes" id="UP000675920">
    <property type="component" value="Unplaced"/>
</dbReference>
<feature type="region of interest" description="Disordered" evidence="6">
    <location>
        <begin position="66"/>
        <end position="85"/>
    </location>
</feature>
<dbReference type="GO" id="GO:0004713">
    <property type="term" value="F:protein tyrosine kinase activity"/>
    <property type="evidence" value="ECO:0007669"/>
    <property type="project" value="InterPro"/>
</dbReference>
<dbReference type="PANTHER" id="PTHR43289:SF34">
    <property type="entry name" value="SERINE_THREONINE-PROTEIN KINASE YBDM-RELATED"/>
    <property type="match status" value="1"/>
</dbReference>